<proteinExistence type="predicted"/>
<reference evidence="2 3" key="1">
    <citation type="submission" date="2019-03" db="EMBL/GenBank/DDBJ databases">
        <authorList>
            <person name="Kox A.R. M."/>
        </authorList>
    </citation>
    <scope>NUCLEOTIDE SEQUENCE [LARGE SCALE GENOMIC DNA]</scope>
    <source>
        <strain evidence="2">MTUNDRAET4 annotated genome</strain>
    </source>
</reference>
<gene>
    <name evidence="2" type="ORF">MTUNDRAET4_2614</name>
</gene>
<feature type="transmembrane region" description="Helical" evidence="1">
    <location>
        <begin position="26"/>
        <end position="48"/>
    </location>
</feature>
<dbReference type="EMBL" id="LR536450">
    <property type="protein sequence ID" value="VFU09501.1"/>
    <property type="molecule type" value="Genomic_DNA"/>
</dbReference>
<evidence type="ECO:0000313" key="2">
    <source>
        <dbReference type="EMBL" id="VFU09501.1"/>
    </source>
</evidence>
<evidence type="ECO:0000313" key="3">
    <source>
        <dbReference type="Proteomes" id="UP000294360"/>
    </source>
</evidence>
<keyword evidence="1" id="KW-1133">Transmembrane helix</keyword>
<sequence length="64" mass="7023">MSRRHRRAARPRADLGAPTSGRRAKVILMLGFAAKGFFAYGLFGYHFIQMSSSSSHDPGLSVLL</sequence>
<protein>
    <submittedName>
        <fullName evidence="2">Uncharacterized protein</fullName>
    </submittedName>
</protein>
<evidence type="ECO:0000256" key="1">
    <source>
        <dbReference type="SAM" id="Phobius"/>
    </source>
</evidence>
<dbReference type="KEGG" id="mtun:MTUNDRAET4_2614"/>
<accession>A0A4V6IMR5</accession>
<organism evidence="2 3">
    <name type="scientific">Methylocella tundrae</name>
    <dbReference type="NCBI Taxonomy" id="227605"/>
    <lineage>
        <taxon>Bacteria</taxon>
        <taxon>Pseudomonadati</taxon>
        <taxon>Pseudomonadota</taxon>
        <taxon>Alphaproteobacteria</taxon>
        <taxon>Hyphomicrobiales</taxon>
        <taxon>Beijerinckiaceae</taxon>
        <taxon>Methylocella</taxon>
    </lineage>
</organism>
<dbReference type="AlphaFoldDB" id="A0A4V6IMR5"/>
<keyword evidence="1" id="KW-0472">Membrane</keyword>
<name>A0A4V6IMR5_METTU</name>
<dbReference type="Proteomes" id="UP000294360">
    <property type="component" value="Chromosome"/>
</dbReference>
<keyword evidence="1" id="KW-0812">Transmembrane</keyword>